<name>A0A0C2XR69_AMAMK</name>
<dbReference type="InterPro" id="IPR000504">
    <property type="entry name" value="RRM_dom"/>
</dbReference>
<evidence type="ECO:0000313" key="5">
    <source>
        <dbReference type="EMBL" id="KIL71728.1"/>
    </source>
</evidence>
<feature type="region of interest" description="Disordered" evidence="3">
    <location>
        <begin position="138"/>
        <end position="233"/>
    </location>
</feature>
<dbReference type="Proteomes" id="UP000054549">
    <property type="component" value="Unassembled WGS sequence"/>
</dbReference>
<dbReference type="OrthoDB" id="167718at2759"/>
<evidence type="ECO:0000313" key="6">
    <source>
        <dbReference type="Proteomes" id="UP000054549"/>
    </source>
</evidence>
<keyword evidence="6" id="KW-1185">Reference proteome</keyword>
<feature type="compositionally biased region" description="Polar residues" evidence="3">
    <location>
        <begin position="181"/>
        <end position="190"/>
    </location>
</feature>
<dbReference type="CDD" id="cd12400">
    <property type="entry name" value="RRM_Nop6"/>
    <property type="match status" value="1"/>
</dbReference>
<dbReference type="Gene3D" id="3.30.70.330">
    <property type="match status" value="1"/>
</dbReference>
<dbReference type="PANTHER" id="PTHR23236:SF51">
    <property type="entry name" value="NUCLEOLAR PROTEIN 6"/>
    <property type="match status" value="1"/>
</dbReference>
<dbReference type="GO" id="GO:0005730">
    <property type="term" value="C:nucleolus"/>
    <property type="evidence" value="ECO:0007669"/>
    <property type="project" value="TreeGrafter"/>
</dbReference>
<dbReference type="SMART" id="SM00360">
    <property type="entry name" value="RRM"/>
    <property type="match status" value="1"/>
</dbReference>
<organism evidence="5 6">
    <name type="scientific">Amanita muscaria (strain Koide BX008)</name>
    <dbReference type="NCBI Taxonomy" id="946122"/>
    <lineage>
        <taxon>Eukaryota</taxon>
        <taxon>Fungi</taxon>
        <taxon>Dikarya</taxon>
        <taxon>Basidiomycota</taxon>
        <taxon>Agaricomycotina</taxon>
        <taxon>Agaricomycetes</taxon>
        <taxon>Agaricomycetidae</taxon>
        <taxon>Agaricales</taxon>
        <taxon>Pluteineae</taxon>
        <taxon>Amanitaceae</taxon>
        <taxon>Amanita</taxon>
    </lineage>
</organism>
<dbReference type="GO" id="GO:0042274">
    <property type="term" value="P:ribosomal small subunit biogenesis"/>
    <property type="evidence" value="ECO:0007669"/>
    <property type="project" value="TreeGrafter"/>
</dbReference>
<evidence type="ECO:0000256" key="3">
    <source>
        <dbReference type="SAM" id="MobiDB-lite"/>
    </source>
</evidence>
<dbReference type="HOGENOM" id="CLU_037639_1_1_1"/>
<dbReference type="STRING" id="946122.A0A0C2XR69"/>
<dbReference type="SUPFAM" id="SSF54928">
    <property type="entry name" value="RNA-binding domain, RBD"/>
    <property type="match status" value="1"/>
</dbReference>
<dbReference type="Pfam" id="PF00076">
    <property type="entry name" value="RRM_1"/>
    <property type="match status" value="1"/>
</dbReference>
<accession>A0A0C2XR69</accession>
<dbReference type="InterPro" id="IPR035979">
    <property type="entry name" value="RBD_domain_sf"/>
</dbReference>
<gene>
    <name evidence="5" type="ORF">M378DRAFT_64582</name>
</gene>
<dbReference type="EMBL" id="KN818222">
    <property type="protein sequence ID" value="KIL71728.1"/>
    <property type="molecule type" value="Genomic_DNA"/>
</dbReference>
<keyword evidence="1 2" id="KW-0694">RNA-binding</keyword>
<feature type="region of interest" description="Disordered" evidence="3">
    <location>
        <begin position="1"/>
        <end position="55"/>
    </location>
</feature>
<dbReference type="PANTHER" id="PTHR23236">
    <property type="entry name" value="EUKARYOTIC TRANSLATION INITIATION FACTOR 4B/4H"/>
    <property type="match status" value="1"/>
</dbReference>
<feature type="compositionally biased region" description="Basic and acidic residues" evidence="3">
    <location>
        <begin position="29"/>
        <end position="39"/>
    </location>
</feature>
<sequence>MDGKGELAITQAARSRKRKRDLDGVSQDSELRKKSKQDGDVSSAPSQDKNKGKERLILFAGNLKFRTTVDGIKEHFSACDPPPSVRLLTPKASTTGNQPTKSKGCAFLEFSNRKALQQALELHHSKLDGRVINVELTAGGGGKSKTRLEKLRERNKHLHSQRKRAKGGTKNKEGSGIVEPDQSQRYSATSGVGKAPKEKRTWTVGDVAGEKKARSRRRSVKDQATGVNAIPVG</sequence>
<dbReference type="GO" id="GO:0019843">
    <property type="term" value="F:rRNA binding"/>
    <property type="evidence" value="ECO:0007669"/>
    <property type="project" value="TreeGrafter"/>
</dbReference>
<reference evidence="5 6" key="1">
    <citation type="submission" date="2014-04" db="EMBL/GenBank/DDBJ databases">
        <title>Evolutionary Origins and Diversification of the Mycorrhizal Mutualists.</title>
        <authorList>
            <consortium name="DOE Joint Genome Institute"/>
            <consortium name="Mycorrhizal Genomics Consortium"/>
            <person name="Kohler A."/>
            <person name="Kuo A."/>
            <person name="Nagy L.G."/>
            <person name="Floudas D."/>
            <person name="Copeland A."/>
            <person name="Barry K.W."/>
            <person name="Cichocki N."/>
            <person name="Veneault-Fourrey C."/>
            <person name="LaButti K."/>
            <person name="Lindquist E.A."/>
            <person name="Lipzen A."/>
            <person name="Lundell T."/>
            <person name="Morin E."/>
            <person name="Murat C."/>
            <person name="Riley R."/>
            <person name="Ohm R."/>
            <person name="Sun H."/>
            <person name="Tunlid A."/>
            <person name="Henrissat B."/>
            <person name="Grigoriev I.V."/>
            <person name="Hibbett D.S."/>
            <person name="Martin F."/>
        </authorList>
    </citation>
    <scope>NUCLEOTIDE SEQUENCE [LARGE SCALE GENOMIC DNA]</scope>
    <source>
        <strain evidence="5 6">Koide BX008</strain>
    </source>
</reference>
<proteinExistence type="predicted"/>
<dbReference type="FunCoup" id="A0A0C2XR69">
    <property type="interactions" value="151"/>
</dbReference>
<protein>
    <recommendedName>
        <fullName evidence="4">RRM domain-containing protein</fullName>
    </recommendedName>
</protein>
<dbReference type="AlphaFoldDB" id="A0A0C2XR69"/>
<evidence type="ECO:0000256" key="2">
    <source>
        <dbReference type="PROSITE-ProRule" id="PRU00176"/>
    </source>
</evidence>
<evidence type="ECO:0000259" key="4">
    <source>
        <dbReference type="PROSITE" id="PS50102"/>
    </source>
</evidence>
<dbReference type="InterPro" id="IPR034228">
    <property type="entry name" value="Nop6_RRM"/>
</dbReference>
<feature type="compositionally biased region" description="Basic residues" evidence="3">
    <location>
        <begin position="153"/>
        <end position="169"/>
    </location>
</feature>
<dbReference type="InParanoid" id="A0A0C2XR69"/>
<dbReference type="PROSITE" id="PS50102">
    <property type="entry name" value="RRM"/>
    <property type="match status" value="1"/>
</dbReference>
<feature type="domain" description="RRM" evidence="4">
    <location>
        <begin position="56"/>
        <end position="139"/>
    </location>
</feature>
<evidence type="ECO:0000256" key="1">
    <source>
        <dbReference type="ARBA" id="ARBA00022884"/>
    </source>
</evidence>
<dbReference type="InterPro" id="IPR012677">
    <property type="entry name" value="Nucleotide-bd_a/b_plait_sf"/>
</dbReference>